<dbReference type="Pfam" id="PF13472">
    <property type="entry name" value="Lipase_GDSL_2"/>
    <property type="match status" value="1"/>
</dbReference>
<dbReference type="InterPro" id="IPR013830">
    <property type="entry name" value="SGNH_hydro"/>
</dbReference>
<dbReference type="InterPro" id="IPR036514">
    <property type="entry name" value="SGNH_hydro_sf"/>
</dbReference>
<dbReference type="EMBL" id="PNFV01000002">
    <property type="protein sequence ID" value="PMB83186.1"/>
    <property type="molecule type" value="Genomic_DNA"/>
</dbReference>
<evidence type="ECO:0000313" key="3">
    <source>
        <dbReference type="Proteomes" id="UP000239920"/>
    </source>
</evidence>
<proteinExistence type="predicted"/>
<dbReference type="PANTHER" id="PTHR37834:SF2">
    <property type="entry name" value="ESTERASE, SGNH HYDROLASE-TYPE"/>
    <property type="match status" value="1"/>
</dbReference>
<dbReference type="Gene3D" id="3.40.50.1110">
    <property type="entry name" value="SGNH hydrolase"/>
    <property type="match status" value="1"/>
</dbReference>
<sequence>MRTYLPIQLLPFAQRTGRWMLKEDRDSPVLYTTNLGSYLRCRVIGTNQLTINVTNHHSPLGPSQVYAARVDGQPWQRFAAQPGKFSLVLSPATHTIEIMTAGNTDLDAVWSGSQGFAIRSLAVDNGGTLMAAPARPVIDFIGDSITAGCWVAGRHAALDYRPESNYAATCADLLGADSVRIAYSAGGVLRPATGGVPVASSFLSQIDQDTCWTPNHPQLVVINLGVNDRRYPQAKFVDAYDRFIHQVVTTFPTASIDLMVPFSQHFRDQITTIGRRHQLRVIDTAGWCPSYIDGLHPDQTGTIIAGRRLAQAIAPDLGKKGIK</sequence>
<evidence type="ECO:0000259" key="1">
    <source>
        <dbReference type="Pfam" id="PF13472"/>
    </source>
</evidence>
<feature type="domain" description="SGNH hydrolase-type esterase" evidence="1">
    <location>
        <begin position="140"/>
        <end position="301"/>
    </location>
</feature>
<reference evidence="2 3" key="1">
    <citation type="submission" date="2017-09" db="EMBL/GenBank/DDBJ databases">
        <title>Bacterial strain isolated from the female urinary microbiota.</title>
        <authorList>
            <person name="Thomas-White K."/>
            <person name="Kumar N."/>
            <person name="Forster S."/>
            <person name="Putonti C."/>
            <person name="Lawley T."/>
            <person name="Wolfe A.J."/>
        </authorList>
    </citation>
    <scope>NUCLEOTIDE SEQUENCE [LARGE SCALE GENOMIC DNA]</scope>
    <source>
        <strain evidence="2 3">UMB0683</strain>
    </source>
</reference>
<dbReference type="CDD" id="cd01831">
    <property type="entry name" value="Endoglucanase_E_like"/>
    <property type="match status" value="1"/>
</dbReference>
<dbReference type="RefSeq" id="WP_104688283.1">
    <property type="nucleotide sequence ID" value="NZ_PNFV01000002.1"/>
</dbReference>
<dbReference type="InterPro" id="IPR037461">
    <property type="entry name" value="CtCE2-like_dom"/>
</dbReference>
<dbReference type="SUPFAM" id="SSF52266">
    <property type="entry name" value="SGNH hydrolase"/>
    <property type="match status" value="1"/>
</dbReference>
<evidence type="ECO:0000313" key="2">
    <source>
        <dbReference type="EMBL" id="PMB83186.1"/>
    </source>
</evidence>
<dbReference type="AlphaFoldDB" id="A0A2J6NPK5"/>
<dbReference type="GO" id="GO:0052689">
    <property type="term" value="F:carboxylic ester hydrolase activity"/>
    <property type="evidence" value="ECO:0007669"/>
    <property type="project" value="InterPro"/>
</dbReference>
<organism evidence="2 3">
    <name type="scientific">Limosilactobacillus pontis</name>
    <dbReference type="NCBI Taxonomy" id="35787"/>
    <lineage>
        <taxon>Bacteria</taxon>
        <taxon>Bacillati</taxon>
        <taxon>Bacillota</taxon>
        <taxon>Bacilli</taxon>
        <taxon>Lactobacillales</taxon>
        <taxon>Lactobacillaceae</taxon>
        <taxon>Limosilactobacillus</taxon>
    </lineage>
</organism>
<accession>A0A2J6NPK5</accession>
<dbReference type="OrthoDB" id="9801375at2"/>
<protein>
    <recommendedName>
        <fullName evidence="1">SGNH hydrolase-type esterase domain-containing protein</fullName>
    </recommendedName>
</protein>
<gene>
    <name evidence="2" type="ORF">CK797_02770</name>
</gene>
<dbReference type="Proteomes" id="UP000239920">
    <property type="component" value="Unassembled WGS sequence"/>
</dbReference>
<dbReference type="PANTHER" id="PTHR37834">
    <property type="entry name" value="GDSL-LIKE LIPASE/ACYLHYDROLASE DOMAIN PROTEIN (AFU_ORTHOLOGUE AFUA_2G00620)"/>
    <property type="match status" value="1"/>
</dbReference>
<dbReference type="InterPro" id="IPR052762">
    <property type="entry name" value="PCW_deacetylase/CE"/>
</dbReference>
<name>A0A2J6NPK5_9LACO</name>
<comment type="caution">
    <text evidence="2">The sequence shown here is derived from an EMBL/GenBank/DDBJ whole genome shotgun (WGS) entry which is preliminary data.</text>
</comment>